<name>A0A977PL29_9CREN</name>
<reference evidence="1" key="1">
    <citation type="submission" date="2013-11" db="EMBL/GenBank/DDBJ databases">
        <title>Comparative genomics of Ignicoccus.</title>
        <authorList>
            <person name="Podar M."/>
        </authorList>
    </citation>
    <scope>NUCLEOTIDE SEQUENCE</scope>
    <source>
        <strain evidence="1">DSM 13166</strain>
    </source>
</reference>
<accession>A0A977PL29</accession>
<dbReference type="AlphaFoldDB" id="A0A977PL29"/>
<dbReference type="KEGG" id="ipc:IPA_06535"/>
<gene>
    <name evidence="1" type="ORF">IPA_06535</name>
</gene>
<keyword evidence="2" id="KW-1185">Reference proteome</keyword>
<protein>
    <submittedName>
        <fullName evidence="1">Uncharacterized protein</fullName>
    </submittedName>
</protein>
<dbReference type="EMBL" id="CP006868">
    <property type="protein sequence ID" value="UXD22593.1"/>
    <property type="molecule type" value="Genomic_DNA"/>
</dbReference>
<proteinExistence type="predicted"/>
<sequence length="174" mass="20229">MTATTLCPELSFKEFDALEDLQSVARSYLYVVFKIEDMEIKFDLLRSMRLAFERVLQEFGLREKPILDSIEAGVVGALRALYHEISKKLFGIYSVKVINSKKKGRRLQISSKEGTEEVKLTKEELEELLKVIENYDKYSYRINESTTSVTYELLNPKLIYEVIKLICERRAGEL</sequence>
<evidence type="ECO:0000313" key="1">
    <source>
        <dbReference type="EMBL" id="UXD22593.1"/>
    </source>
</evidence>
<dbReference type="Proteomes" id="UP001063698">
    <property type="component" value="Chromosome"/>
</dbReference>
<evidence type="ECO:0000313" key="2">
    <source>
        <dbReference type="Proteomes" id="UP001063698"/>
    </source>
</evidence>
<organism evidence="1 2">
    <name type="scientific">Ignicoccus pacificus DSM 13166</name>
    <dbReference type="NCBI Taxonomy" id="940294"/>
    <lineage>
        <taxon>Archaea</taxon>
        <taxon>Thermoproteota</taxon>
        <taxon>Thermoprotei</taxon>
        <taxon>Desulfurococcales</taxon>
        <taxon>Desulfurococcaceae</taxon>
        <taxon>Ignicoccus</taxon>
    </lineage>
</organism>